<evidence type="ECO:0000256" key="5">
    <source>
        <dbReference type="ARBA" id="ARBA00023136"/>
    </source>
</evidence>
<evidence type="ECO:0000256" key="4">
    <source>
        <dbReference type="ARBA" id="ARBA00022989"/>
    </source>
</evidence>
<evidence type="ECO:0000313" key="10">
    <source>
        <dbReference type="EMBL" id="CAB9506494.1"/>
    </source>
</evidence>
<dbReference type="AlphaFoldDB" id="A0A9N8DV32"/>
<dbReference type="InterPro" id="IPR001054">
    <property type="entry name" value="A/G_cyclase"/>
</dbReference>
<dbReference type="InterPro" id="IPR029787">
    <property type="entry name" value="Nucleotide_cyclase"/>
</dbReference>
<evidence type="ECO:0000259" key="9">
    <source>
        <dbReference type="PROSITE" id="PS51845"/>
    </source>
</evidence>
<comment type="subcellular location">
    <subcellularLocation>
        <location evidence="1">Membrane</location>
    </subcellularLocation>
</comment>
<keyword evidence="2" id="KW-0812">Transmembrane</keyword>
<keyword evidence="10" id="KW-0675">Receptor</keyword>
<evidence type="ECO:0000259" key="8">
    <source>
        <dbReference type="PROSITE" id="PS50125"/>
    </source>
</evidence>
<evidence type="ECO:0000256" key="6">
    <source>
        <dbReference type="ARBA" id="ARBA00023239"/>
    </source>
</evidence>
<dbReference type="InterPro" id="IPR002073">
    <property type="entry name" value="PDEase_catalytic_dom"/>
</dbReference>
<name>A0A9N8DV32_9STRA</name>
<dbReference type="GO" id="GO:0001653">
    <property type="term" value="F:peptide receptor activity"/>
    <property type="evidence" value="ECO:0007669"/>
    <property type="project" value="TreeGrafter"/>
</dbReference>
<evidence type="ECO:0000256" key="1">
    <source>
        <dbReference type="ARBA" id="ARBA00004370"/>
    </source>
</evidence>
<evidence type="ECO:0000256" key="7">
    <source>
        <dbReference type="SAM" id="MobiDB-lite"/>
    </source>
</evidence>
<dbReference type="Proteomes" id="UP001153069">
    <property type="component" value="Unassembled WGS sequence"/>
</dbReference>
<feature type="region of interest" description="Disordered" evidence="7">
    <location>
        <begin position="312"/>
        <end position="331"/>
    </location>
</feature>
<sequence>MEELAPAPEEKAKNAFLNTGSRLMAGNNALAAVDESGVATSETIFGSKPIADLFPATTIMFGDMVGFTAWSSAREPSQVFTLLETIYYSFDSIAKRRRVFKVETIGDCYVAVAGLPMPRKDHATVMARFAHDCLEKMTELCHDLESTFGPDTADLRMRIGLNSGPVTAGVLRGEKGRFQLFGDTMNMASRMESTGEKNRIQVSADTAALIKAAGKGKWLSPRTERAQVKGKGVMQTYWLRIFAESSSGASSMGTAMSEFGGDDAVAGLVGNLAPSMDPSKQQEVEEAKLNRLVNWNVDILSKVLKQIMARRKANPPKLPAKPEKTNVNNKKGPMLDEVVDVVNLPQFDSKNYRNYVDPATVQLSTEVQDQLALFVRKVARLYRNNDFHSFEHASHVTMSVTKLLSRIINPHEVRVRKGGSLGVAEDLHDHTFGITSDPLTQFACVISALIHDADHPGVSNSVLVKEKSPLAIKYNDKSVAEQNSVNLAWELLMKPEFGDLQACIYANEEEFLRFRQIVVNVVLATDIMDKELGALRKSRWDKAFAIDGSAKEDGGETHVAVNRKATIVLEHLIQASDVAHTMQHWHVYRKWNERLFCEVYKSYLDGRIDKDPSESWYKGEIGFFDFYIIPLTKKLATCGIFGVSSDEYLSYAENNRNEWEEKGEAIVQGYLETFGRAPEDAQENKTVDC</sequence>
<dbReference type="EMBL" id="CAICTM010000267">
    <property type="protein sequence ID" value="CAB9506494.1"/>
    <property type="molecule type" value="Genomic_DNA"/>
</dbReference>
<keyword evidence="5" id="KW-0472">Membrane</keyword>
<dbReference type="SMART" id="SM00044">
    <property type="entry name" value="CYCc"/>
    <property type="match status" value="1"/>
</dbReference>
<dbReference type="GO" id="GO:0004016">
    <property type="term" value="F:adenylate cyclase activity"/>
    <property type="evidence" value="ECO:0007669"/>
    <property type="project" value="TreeGrafter"/>
</dbReference>
<dbReference type="SUPFAM" id="SSF109604">
    <property type="entry name" value="HD-domain/PDEase-like"/>
    <property type="match status" value="1"/>
</dbReference>
<organism evidence="10 11">
    <name type="scientific">Seminavis robusta</name>
    <dbReference type="NCBI Taxonomy" id="568900"/>
    <lineage>
        <taxon>Eukaryota</taxon>
        <taxon>Sar</taxon>
        <taxon>Stramenopiles</taxon>
        <taxon>Ochrophyta</taxon>
        <taxon>Bacillariophyta</taxon>
        <taxon>Bacillariophyceae</taxon>
        <taxon>Bacillariophycidae</taxon>
        <taxon>Naviculales</taxon>
        <taxon>Naviculaceae</taxon>
        <taxon>Seminavis</taxon>
    </lineage>
</organism>
<protein>
    <submittedName>
        <fullName evidence="10">Receptor-type guanylate cyclase gcy</fullName>
    </submittedName>
</protein>
<gene>
    <name evidence="10" type="ORF">SEMRO_268_G103850.1</name>
</gene>
<keyword evidence="6" id="KW-0456">Lyase</keyword>
<dbReference type="InterPro" id="IPR050401">
    <property type="entry name" value="Cyclic_nucleotide_synthase"/>
</dbReference>
<dbReference type="SMART" id="SM00471">
    <property type="entry name" value="HDc"/>
    <property type="match status" value="1"/>
</dbReference>
<dbReference type="GO" id="GO:0004114">
    <property type="term" value="F:3',5'-cyclic-nucleotide phosphodiesterase activity"/>
    <property type="evidence" value="ECO:0007669"/>
    <property type="project" value="InterPro"/>
</dbReference>
<dbReference type="PROSITE" id="PS50125">
    <property type="entry name" value="GUANYLATE_CYCLASE_2"/>
    <property type="match status" value="1"/>
</dbReference>
<accession>A0A9N8DV32</accession>
<keyword evidence="4" id="KW-1133">Transmembrane helix</keyword>
<feature type="domain" description="PDEase" evidence="9">
    <location>
        <begin position="296"/>
        <end position="527"/>
    </location>
</feature>
<keyword evidence="11" id="KW-1185">Reference proteome</keyword>
<comment type="caution">
    <text evidence="10">The sequence shown here is derived from an EMBL/GenBank/DDBJ whole genome shotgun (WGS) entry which is preliminary data.</text>
</comment>
<dbReference type="GO" id="GO:0004383">
    <property type="term" value="F:guanylate cyclase activity"/>
    <property type="evidence" value="ECO:0007669"/>
    <property type="project" value="TreeGrafter"/>
</dbReference>
<evidence type="ECO:0000256" key="3">
    <source>
        <dbReference type="ARBA" id="ARBA00022741"/>
    </source>
</evidence>
<feature type="domain" description="Guanylate cyclase" evidence="8">
    <location>
        <begin position="58"/>
        <end position="192"/>
    </location>
</feature>
<dbReference type="PANTHER" id="PTHR11920:SF335">
    <property type="entry name" value="GUANYLATE CYCLASE"/>
    <property type="match status" value="1"/>
</dbReference>
<dbReference type="GO" id="GO:0005886">
    <property type="term" value="C:plasma membrane"/>
    <property type="evidence" value="ECO:0007669"/>
    <property type="project" value="TreeGrafter"/>
</dbReference>
<dbReference type="Pfam" id="PF00233">
    <property type="entry name" value="PDEase_I"/>
    <property type="match status" value="1"/>
</dbReference>
<dbReference type="SUPFAM" id="SSF55073">
    <property type="entry name" value="Nucleotide cyclase"/>
    <property type="match status" value="1"/>
</dbReference>
<reference evidence="10" key="1">
    <citation type="submission" date="2020-06" db="EMBL/GenBank/DDBJ databases">
        <authorList>
            <consortium name="Plant Systems Biology data submission"/>
        </authorList>
    </citation>
    <scope>NUCLEOTIDE SEQUENCE</scope>
    <source>
        <strain evidence="10">D6</strain>
    </source>
</reference>
<dbReference type="Gene3D" id="3.30.70.1230">
    <property type="entry name" value="Nucleotide cyclase"/>
    <property type="match status" value="1"/>
</dbReference>
<dbReference type="GO" id="GO:0007168">
    <property type="term" value="P:receptor guanylyl cyclase signaling pathway"/>
    <property type="evidence" value="ECO:0007669"/>
    <property type="project" value="TreeGrafter"/>
</dbReference>
<dbReference type="Gene3D" id="1.10.1300.10">
    <property type="entry name" value="3'5'-cyclic nucleotide phosphodiesterase, catalytic domain"/>
    <property type="match status" value="1"/>
</dbReference>
<dbReference type="GO" id="GO:0000166">
    <property type="term" value="F:nucleotide binding"/>
    <property type="evidence" value="ECO:0007669"/>
    <property type="project" value="UniProtKB-KW"/>
</dbReference>
<proteinExistence type="predicted"/>
<dbReference type="PANTHER" id="PTHR11920">
    <property type="entry name" value="GUANYLYL CYCLASE"/>
    <property type="match status" value="1"/>
</dbReference>
<dbReference type="PROSITE" id="PS51845">
    <property type="entry name" value="PDEASE_I_2"/>
    <property type="match status" value="1"/>
</dbReference>
<keyword evidence="3" id="KW-0547">Nucleotide-binding</keyword>
<dbReference type="InterPro" id="IPR003607">
    <property type="entry name" value="HD/PDEase_dom"/>
</dbReference>
<evidence type="ECO:0000313" key="11">
    <source>
        <dbReference type="Proteomes" id="UP001153069"/>
    </source>
</evidence>
<dbReference type="GO" id="GO:0035556">
    <property type="term" value="P:intracellular signal transduction"/>
    <property type="evidence" value="ECO:0007669"/>
    <property type="project" value="InterPro"/>
</dbReference>
<evidence type="ECO:0000256" key="2">
    <source>
        <dbReference type="ARBA" id="ARBA00022692"/>
    </source>
</evidence>
<dbReference type="Pfam" id="PF00211">
    <property type="entry name" value="Guanylate_cyc"/>
    <property type="match status" value="1"/>
</dbReference>
<dbReference type="CDD" id="cd07302">
    <property type="entry name" value="CHD"/>
    <property type="match status" value="1"/>
</dbReference>
<dbReference type="InterPro" id="IPR036971">
    <property type="entry name" value="PDEase_catalytic_dom_sf"/>
</dbReference>
<dbReference type="OrthoDB" id="432756at2759"/>